<dbReference type="Proteomes" id="UP000327478">
    <property type="component" value="Chromosome"/>
</dbReference>
<dbReference type="RefSeq" id="WP_153371423.1">
    <property type="nucleotide sequence ID" value="NZ_CP045650.1"/>
</dbReference>
<organism evidence="1 2">
    <name type="scientific">Acinetobacter wanghuae</name>
    <dbReference type="NCBI Taxonomy" id="2662362"/>
    <lineage>
        <taxon>Bacteria</taxon>
        <taxon>Pseudomonadati</taxon>
        <taxon>Pseudomonadota</taxon>
        <taxon>Gammaproteobacteria</taxon>
        <taxon>Moraxellales</taxon>
        <taxon>Moraxellaceae</taxon>
        <taxon>Acinetobacter</taxon>
    </lineage>
</organism>
<accession>A0ABX6D0J8</accession>
<gene>
    <name evidence="1" type="ORF">GFH30_06320</name>
</gene>
<dbReference type="EMBL" id="CP045650">
    <property type="protein sequence ID" value="QGA11029.1"/>
    <property type="molecule type" value="Genomic_DNA"/>
</dbReference>
<protein>
    <submittedName>
        <fullName evidence="1">Uncharacterized protein</fullName>
    </submittedName>
</protein>
<reference evidence="1 2" key="1">
    <citation type="submission" date="2019-10" db="EMBL/GenBank/DDBJ databases">
        <authorList>
            <person name="Dong K."/>
        </authorList>
    </citation>
    <scope>NUCLEOTIDE SEQUENCE [LARGE SCALE GENOMIC DNA]</scope>
    <source>
        <strain evidence="2">dk386</strain>
    </source>
</reference>
<keyword evidence="2" id="KW-1185">Reference proteome</keyword>
<proteinExistence type="predicted"/>
<name>A0ABX6D0J8_9GAMM</name>
<sequence>MSKILTGKEALIALAEGKTIENWNGSIWWDIEGTWQIDVFLKTDRKFRLKPHTITINGVDIEAPEKNDDPNLELLEHDQDYWLVDLANYPDFVIPHKWKGDPPEYAWADRGLIHLSKDAALLHAKALILASGGTT</sequence>
<evidence type="ECO:0000313" key="2">
    <source>
        <dbReference type="Proteomes" id="UP000327478"/>
    </source>
</evidence>
<evidence type="ECO:0000313" key="1">
    <source>
        <dbReference type="EMBL" id="QGA11029.1"/>
    </source>
</evidence>